<feature type="domain" description="Anti-bacteriophage protein A/HamA C-terminal" evidence="1">
    <location>
        <begin position="14"/>
        <end position="308"/>
    </location>
</feature>
<comment type="caution">
    <text evidence="2">The sequence shown here is derived from an EMBL/GenBank/DDBJ whole genome shotgun (WGS) entry which is preliminary data.</text>
</comment>
<dbReference type="Pfam" id="PF08878">
    <property type="entry name" value="HamA"/>
    <property type="match status" value="1"/>
</dbReference>
<sequence length="316" mass="36558">MSRAVEVRSVLTCKINDTNLHSYFIDFDINDDGNLEQMLKEFVTLLTEEIPSFALGYHQGVMVAQENILRVLIEAANSIYKIDAYEKAATTYLNNECWGDDLQDKYLKRGEFGELILHFILKYFFNTLPLVAKIYFKDSYGHAVHGFDSVHIDPTENTLWLGESKIYTDGGRGIDALVEDLFEHFNSDYFESEFTIISKRIKDTKQNLVDAGTDPEHWINLLNKYTRLAEKLNNIIVPMFCAYETKVFSKYGDPTEFESEYIKEISKLNKRFMKKKGSHPWNARLNIVVILVPLESKKKLIAALHRKLKNLQMLGD</sequence>
<gene>
    <name evidence="2" type="ORF">IIU_00224</name>
</gene>
<dbReference type="EMBL" id="AHFB01000001">
    <property type="protein sequence ID" value="EOO42079.1"/>
    <property type="molecule type" value="Genomic_DNA"/>
</dbReference>
<dbReference type="Proteomes" id="UP000014018">
    <property type="component" value="Unassembled WGS sequence"/>
</dbReference>
<dbReference type="RefSeq" id="WP_016109341.1">
    <property type="nucleotide sequence ID" value="NZ_KB976173.1"/>
</dbReference>
<evidence type="ECO:0000259" key="1">
    <source>
        <dbReference type="Pfam" id="PF08878"/>
    </source>
</evidence>
<evidence type="ECO:0000313" key="2">
    <source>
        <dbReference type="EMBL" id="EOO42079.1"/>
    </source>
</evidence>
<protein>
    <recommendedName>
        <fullName evidence="1">Anti-bacteriophage protein A/HamA C-terminal domain-containing protein</fullName>
    </recommendedName>
</protein>
<proteinExistence type="predicted"/>
<name>A0A9W5PX91_BACCE</name>
<dbReference type="InterPro" id="IPR014976">
    <property type="entry name" value="AbpA_HamA_C"/>
</dbReference>
<evidence type="ECO:0000313" key="3">
    <source>
        <dbReference type="Proteomes" id="UP000014018"/>
    </source>
</evidence>
<accession>A0A9W5PX91</accession>
<organism evidence="2 3">
    <name type="scientific">Bacillus cereus VD133</name>
    <dbReference type="NCBI Taxonomy" id="1053233"/>
    <lineage>
        <taxon>Bacteria</taxon>
        <taxon>Bacillati</taxon>
        <taxon>Bacillota</taxon>
        <taxon>Bacilli</taxon>
        <taxon>Bacillales</taxon>
        <taxon>Bacillaceae</taxon>
        <taxon>Bacillus</taxon>
        <taxon>Bacillus cereus group</taxon>
    </lineage>
</organism>
<reference evidence="2 3" key="1">
    <citation type="submission" date="2012-12" db="EMBL/GenBank/DDBJ databases">
        <title>The Genome Sequence of Bacillus cereus VD133.</title>
        <authorList>
            <consortium name="The Broad Institute Genome Sequencing Platform"/>
            <consortium name="The Broad Institute Genome Sequencing Center for Infectious Disease"/>
            <person name="Feldgarden M."/>
            <person name="Van der Auwera G.A."/>
            <person name="Mahillon J."/>
            <person name="Duprez V."/>
            <person name="Timmery S."/>
            <person name="Mattelet C."/>
            <person name="Dierick K."/>
            <person name="Sun M."/>
            <person name="Yu Z."/>
            <person name="Zhu L."/>
            <person name="Hu X."/>
            <person name="Shank E.B."/>
            <person name="Swiecicka I."/>
            <person name="Hansen B.M."/>
            <person name="Andrup L."/>
            <person name="Walker B."/>
            <person name="Young S.K."/>
            <person name="Zeng Q."/>
            <person name="Gargeya S."/>
            <person name="Fitzgerald M."/>
            <person name="Haas B."/>
            <person name="Abouelleil A."/>
            <person name="Alvarado L."/>
            <person name="Arachchi H.M."/>
            <person name="Berlin A.M."/>
            <person name="Chapman S.B."/>
            <person name="Dewar J."/>
            <person name="Goldberg J."/>
            <person name="Griggs A."/>
            <person name="Gujja S."/>
            <person name="Hansen M."/>
            <person name="Howarth C."/>
            <person name="Imamovic A."/>
            <person name="Larimer J."/>
            <person name="McCowan C."/>
            <person name="Murphy C."/>
            <person name="Neiman D."/>
            <person name="Pearson M."/>
            <person name="Priest M."/>
            <person name="Roberts A."/>
            <person name="Saif S."/>
            <person name="Shea T."/>
            <person name="Sisk P."/>
            <person name="Sykes S."/>
            <person name="Wortman J."/>
            <person name="Nusbaum C."/>
            <person name="Birren B."/>
        </authorList>
    </citation>
    <scope>NUCLEOTIDE SEQUENCE [LARGE SCALE GENOMIC DNA]</scope>
    <source>
        <strain evidence="2 3">VD133</strain>
    </source>
</reference>
<dbReference type="AlphaFoldDB" id="A0A9W5PX91"/>